<feature type="compositionally biased region" description="Low complexity" evidence="1">
    <location>
        <begin position="394"/>
        <end position="405"/>
    </location>
</feature>
<feature type="compositionally biased region" description="Basic and acidic residues" evidence="1">
    <location>
        <begin position="203"/>
        <end position="228"/>
    </location>
</feature>
<evidence type="ECO:0008006" key="4">
    <source>
        <dbReference type="Google" id="ProtNLM"/>
    </source>
</evidence>
<organism evidence="2 3">
    <name type="scientific">Diplocarpon coronariae</name>
    <dbReference type="NCBI Taxonomy" id="2795749"/>
    <lineage>
        <taxon>Eukaryota</taxon>
        <taxon>Fungi</taxon>
        <taxon>Dikarya</taxon>
        <taxon>Ascomycota</taxon>
        <taxon>Pezizomycotina</taxon>
        <taxon>Leotiomycetes</taxon>
        <taxon>Helotiales</taxon>
        <taxon>Drepanopezizaceae</taxon>
        <taxon>Diplocarpon</taxon>
    </lineage>
</organism>
<sequence length="493" mass="52658">MAESATPKASYSNDPALYIYTSLTAGSSHIVTATARMETILKANRIPFKAIDLATDEKARMLWGRRAGKDASGRQRKIPGLVQMGLVLGDLVEVEDWNEYGELKQHVKIVNAPGSLVLKPALKPPASAPAKGAPAPVAKENVKPAPELAEKRETEETQSPASAGPSPISLALRQAGQEAAQKAKDNKKSTKPVDTLRGVGEAKASEEAPQEDGKKPVGDSLDGGEKKPTGAVLQDTESAATEGVPEETKEDEQKPPGDSVEEGEKKSSTAKPPEATELKALEETKEDEKKTHEEPVGEDEKKSPEAILKETGLKAPEETKEAGKKDPEYPVMEHEKNSSEAIPEATELKAPEEAKEDEKKAPEEVTEGTRQKTLEETSKVTEQKTVKAIPPPISIATPTSKTSPAKKLPPLETTDSFQSPSSTAWKGAAGKGHNPHKSIDRLDSIQSPTSSAFKPIDTFPTIMLHRGFSALGVPPAETKKAEEVLSIPGEDDA</sequence>
<dbReference type="STRING" id="503106.A0A218YXI8"/>
<feature type="compositionally biased region" description="Basic and acidic residues" evidence="1">
    <location>
        <begin position="274"/>
        <end position="338"/>
    </location>
</feature>
<evidence type="ECO:0000256" key="1">
    <source>
        <dbReference type="SAM" id="MobiDB-lite"/>
    </source>
</evidence>
<evidence type="ECO:0000313" key="3">
    <source>
        <dbReference type="Proteomes" id="UP000242519"/>
    </source>
</evidence>
<dbReference type="InParanoid" id="A0A218YXI8"/>
<comment type="caution">
    <text evidence="2">The sequence shown here is derived from an EMBL/GenBank/DDBJ whole genome shotgun (WGS) entry which is preliminary data.</text>
</comment>
<dbReference type="InterPro" id="IPR036249">
    <property type="entry name" value="Thioredoxin-like_sf"/>
</dbReference>
<dbReference type="EMBL" id="MZNU01000326">
    <property type="protein sequence ID" value="OWP00398.1"/>
    <property type="molecule type" value="Genomic_DNA"/>
</dbReference>
<feature type="compositionally biased region" description="Basic and acidic residues" evidence="1">
    <location>
        <begin position="346"/>
        <end position="385"/>
    </location>
</feature>
<name>A0A218YXI8_9HELO</name>
<dbReference type="OrthoDB" id="9932926at2759"/>
<dbReference type="Proteomes" id="UP000242519">
    <property type="component" value="Unassembled WGS sequence"/>
</dbReference>
<reference evidence="2 3" key="1">
    <citation type="submission" date="2017-04" db="EMBL/GenBank/DDBJ databases">
        <title>Draft genome sequence of Marssonina coronaria NL1: causal agent of apple blotch.</title>
        <authorList>
            <person name="Cheng Q."/>
        </authorList>
    </citation>
    <scope>NUCLEOTIDE SEQUENCE [LARGE SCALE GENOMIC DNA]</scope>
    <source>
        <strain evidence="2 3">NL1</strain>
    </source>
</reference>
<dbReference type="AlphaFoldDB" id="A0A218YXI8"/>
<feature type="compositionally biased region" description="Polar residues" evidence="1">
    <location>
        <begin position="413"/>
        <end position="424"/>
    </location>
</feature>
<gene>
    <name evidence="2" type="ORF">B2J93_3948</name>
</gene>
<proteinExistence type="predicted"/>
<feature type="compositionally biased region" description="Low complexity" evidence="1">
    <location>
        <begin position="128"/>
        <end position="139"/>
    </location>
</feature>
<dbReference type="Gene3D" id="3.40.30.10">
    <property type="entry name" value="Glutaredoxin"/>
    <property type="match status" value="1"/>
</dbReference>
<keyword evidence="3" id="KW-1185">Reference proteome</keyword>
<feature type="region of interest" description="Disordered" evidence="1">
    <location>
        <begin position="125"/>
        <end position="455"/>
    </location>
</feature>
<protein>
    <recommendedName>
        <fullName evidence="4">Neurofilament protein H form H2</fullName>
    </recommendedName>
</protein>
<dbReference type="SUPFAM" id="SSF52833">
    <property type="entry name" value="Thioredoxin-like"/>
    <property type="match status" value="1"/>
</dbReference>
<accession>A0A218YXI8</accession>
<evidence type="ECO:0000313" key="2">
    <source>
        <dbReference type="EMBL" id="OWP00398.1"/>
    </source>
</evidence>